<dbReference type="Proteomes" id="UP000248330">
    <property type="component" value="Unassembled WGS sequence"/>
</dbReference>
<feature type="region of interest" description="Disordered" evidence="1">
    <location>
        <begin position="234"/>
        <end position="280"/>
    </location>
</feature>
<dbReference type="AlphaFoldDB" id="A0A318E5S3"/>
<feature type="compositionally biased region" description="Basic and acidic residues" evidence="1">
    <location>
        <begin position="261"/>
        <end position="272"/>
    </location>
</feature>
<comment type="caution">
    <text evidence="3">The sequence shown here is derived from an EMBL/GenBank/DDBJ whole genome shotgun (WGS) entry which is preliminary data.</text>
</comment>
<evidence type="ECO:0000313" key="4">
    <source>
        <dbReference type="Proteomes" id="UP000248330"/>
    </source>
</evidence>
<organism evidence="3 4">
    <name type="scientific">Sinimarinibacterium flocculans</name>
    <dbReference type="NCBI Taxonomy" id="985250"/>
    <lineage>
        <taxon>Bacteria</taxon>
        <taxon>Pseudomonadati</taxon>
        <taxon>Pseudomonadota</taxon>
        <taxon>Gammaproteobacteria</taxon>
        <taxon>Nevskiales</taxon>
        <taxon>Nevskiaceae</taxon>
        <taxon>Sinimarinibacterium</taxon>
    </lineage>
</organism>
<protein>
    <recommendedName>
        <fullName evidence="5">DUF4412 domain-containing protein</fullName>
    </recommendedName>
</protein>
<name>A0A318E5S3_9GAMM</name>
<evidence type="ECO:0000313" key="3">
    <source>
        <dbReference type="EMBL" id="PXV66620.1"/>
    </source>
</evidence>
<feature type="signal peptide" evidence="2">
    <location>
        <begin position="1"/>
        <end position="21"/>
    </location>
</feature>
<evidence type="ECO:0000256" key="1">
    <source>
        <dbReference type="SAM" id="MobiDB-lite"/>
    </source>
</evidence>
<keyword evidence="2" id="KW-0732">Signal</keyword>
<sequence>MNLSRTLIAMAMAAAPVWAWAGGKAVVEGGTGGDKARMTYEFDGDLLRMDVPDQPDGYMIMRDGKIYSVAQQNGQPMVIDMAGMGKMLGGMAQRSMANIDQDVDQFISLEDTGRTETIAGIKGRVHVLTYVDDGQRKSQEIVLSNDKSLSEMSRSMMRMSEIMAQSFGVELPEGSKRMSAEITGKGSGVLRFGNEYRVVSIDRSTPSSSRFKLPAEPQQMPDLGNLFSGAAGANAGASASGSANTGGGNPLADLFGQKAQRQQDRVEQRTDQEVDQATDSAVDKALDKAFEKLFGG</sequence>
<accession>A0A318E5S3</accession>
<reference evidence="3 4" key="1">
    <citation type="submission" date="2018-04" db="EMBL/GenBank/DDBJ databases">
        <title>Genomic Encyclopedia of Type Strains, Phase IV (KMG-IV): sequencing the most valuable type-strain genomes for metagenomic binning, comparative biology and taxonomic classification.</title>
        <authorList>
            <person name="Goeker M."/>
        </authorList>
    </citation>
    <scope>NUCLEOTIDE SEQUENCE [LARGE SCALE GENOMIC DNA]</scope>
    <source>
        <strain evidence="3 4">DSM 104150</strain>
    </source>
</reference>
<dbReference type="OrthoDB" id="6238784at2"/>
<keyword evidence="4" id="KW-1185">Reference proteome</keyword>
<dbReference type="RefSeq" id="WP_146216605.1">
    <property type="nucleotide sequence ID" value="NZ_CAKZQT010000033.1"/>
</dbReference>
<gene>
    <name evidence="3" type="ORF">C8D93_107185</name>
</gene>
<evidence type="ECO:0008006" key="5">
    <source>
        <dbReference type="Google" id="ProtNLM"/>
    </source>
</evidence>
<proteinExistence type="predicted"/>
<feature type="chain" id="PRO_5016316943" description="DUF4412 domain-containing protein" evidence="2">
    <location>
        <begin position="22"/>
        <end position="296"/>
    </location>
</feature>
<feature type="compositionally biased region" description="Low complexity" evidence="1">
    <location>
        <begin position="234"/>
        <end position="243"/>
    </location>
</feature>
<dbReference type="EMBL" id="QICN01000007">
    <property type="protein sequence ID" value="PXV66620.1"/>
    <property type="molecule type" value="Genomic_DNA"/>
</dbReference>
<evidence type="ECO:0000256" key="2">
    <source>
        <dbReference type="SAM" id="SignalP"/>
    </source>
</evidence>